<dbReference type="SUPFAM" id="SSF54285">
    <property type="entry name" value="MoaD/ThiS"/>
    <property type="match status" value="1"/>
</dbReference>
<protein>
    <submittedName>
        <fullName evidence="1">Molybdopterin converting factor subunit 1</fullName>
    </submittedName>
</protein>
<gene>
    <name evidence="1" type="primary">moaD</name>
    <name evidence="1" type="ORF">ACFPN9_01290</name>
</gene>
<dbReference type="EMBL" id="JBHSLU010000004">
    <property type="protein sequence ID" value="MFC5503886.1"/>
    <property type="molecule type" value="Genomic_DNA"/>
</dbReference>
<dbReference type="InterPro" id="IPR016155">
    <property type="entry name" value="Mopterin_synth/thiamin_S_b"/>
</dbReference>
<accession>A0ABW0NTT5</accession>
<keyword evidence="2" id="KW-1185">Reference proteome</keyword>
<sequence>MTQSSATTASTAQARTVRLVYFAWVRERVGQAEEQIVLPEDVGTVLDLVRWLKARDEGYAAAFADETLVRAAINQTHVKPGASLDGAREIAFFPPMTGG</sequence>
<comment type="caution">
    <text evidence="1">The sequence shown here is derived from an EMBL/GenBank/DDBJ whole genome shotgun (WGS) entry which is preliminary data.</text>
</comment>
<organism evidence="1 2">
    <name type="scientific">Bosea massiliensis</name>
    <dbReference type="NCBI Taxonomy" id="151419"/>
    <lineage>
        <taxon>Bacteria</taxon>
        <taxon>Pseudomonadati</taxon>
        <taxon>Pseudomonadota</taxon>
        <taxon>Alphaproteobacteria</taxon>
        <taxon>Hyphomicrobiales</taxon>
        <taxon>Boseaceae</taxon>
        <taxon>Bosea</taxon>
    </lineage>
</organism>
<reference evidence="2" key="1">
    <citation type="journal article" date="2019" name="Int. J. Syst. Evol. Microbiol.">
        <title>The Global Catalogue of Microorganisms (GCM) 10K type strain sequencing project: providing services to taxonomists for standard genome sequencing and annotation.</title>
        <authorList>
            <consortium name="The Broad Institute Genomics Platform"/>
            <consortium name="The Broad Institute Genome Sequencing Center for Infectious Disease"/>
            <person name="Wu L."/>
            <person name="Ma J."/>
        </authorList>
    </citation>
    <scope>NUCLEOTIDE SEQUENCE [LARGE SCALE GENOMIC DNA]</scope>
    <source>
        <strain evidence="2">CCUG 43117</strain>
    </source>
</reference>
<dbReference type="RefSeq" id="WP_066724689.1">
    <property type="nucleotide sequence ID" value="NZ_JBHSLU010000004.1"/>
</dbReference>
<dbReference type="Gene3D" id="3.10.20.30">
    <property type="match status" value="1"/>
</dbReference>
<dbReference type="Pfam" id="PF02597">
    <property type="entry name" value="ThiS"/>
    <property type="match status" value="1"/>
</dbReference>
<proteinExistence type="predicted"/>
<dbReference type="Proteomes" id="UP001596060">
    <property type="component" value="Unassembled WGS sequence"/>
</dbReference>
<dbReference type="InterPro" id="IPR003749">
    <property type="entry name" value="ThiS/MoaD-like"/>
</dbReference>
<dbReference type="InterPro" id="IPR012675">
    <property type="entry name" value="Beta-grasp_dom_sf"/>
</dbReference>
<dbReference type="NCBIfam" id="TIGR01682">
    <property type="entry name" value="moaD"/>
    <property type="match status" value="1"/>
</dbReference>
<name>A0ABW0NTT5_9HYPH</name>
<dbReference type="CDD" id="cd00754">
    <property type="entry name" value="Ubl_MoaD"/>
    <property type="match status" value="1"/>
</dbReference>
<evidence type="ECO:0000313" key="2">
    <source>
        <dbReference type="Proteomes" id="UP001596060"/>
    </source>
</evidence>
<evidence type="ECO:0000313" key="1">
    <source>
        <dbReference type="EMBL" id="MFC5503886.1"/>
    </source>
</evidence>